<dbReference type="Proteomes" id="UP000310158">
    <property type="component" value="Unassembled WGS sequence"/>
</dbReference>
<feature type="compositionally biased region" description="Polar residues" evidence="1">
    <location>
        <begin position="1"/>
        <end position="11"/>
    </location>
</feature>
<accession>A0A4S4LJ23</accession>
<feature type="region of interest" description="Disordered" evidence="1">
    <location>
        <begin position="1"/>
        <end position="24"/>
    </location>
</feature>
<gene>
    <name evidence="2" type="ORF">EW146_g7874</name>
</gene>
<keyword evidence="3" id="KW-1185">Reference proteome</keyword>
<sequence>MMTSSTIGTQVTKERSSPKQTTQISLDYPGESALEEGLLNDDALLTNGHAAKESLGDADVKMEGSATECTD</sequence>
<dbReference type="AlphaFoldDB" id="A0A4S4LJ23"/>
<proteinExistence type="predicted"/>
<feature type="region of interest" description="Disordered" evidence="1">
    <location>
        <begin position="52"/>
        <end position="71"/>
    </location>
</feature>
<dbReference type="EMBL" id="SGPL01000490">
    <property type="protein sequence ID" value="THH11959.1"/>
    <property type="molecule type" value="Genomic_DNA"/>
</dbReference>
<organism evidence="2 3">
    <name type="scientific">Bondarzewia mesenterica</name>
    <dbReference type="NCBI Taxonomy" id="1095465"/>
    <lineage>
        <taxon>Eukaryota</taxon>
        <taxon>Fungi</taxon>
        <taxon>Dikarya</taxon>
        <taxon>Basidiomycota</taxon>
        <taxon>Agaricomycotina</taxon>
        <taxon>Agaricomycetes</taxon>
        <taxon>Russulales</taxon>
        <taxon>Bondarzewiaceae</taxon>
        <taxon>Bondarzewia</taxon>
    </lineage>
</organism>
<name>A0A4S4LJ23_9AGAM</name>
<evidence type="ECO:0000313" key="3">
    <source>
        <dbReference type="Proteomes" id="UP000310158"/>
    </source>
</evidence>
<evidence type="ECO:0000313" key="2">
    <source>
        <dbReference type="EMBL" id="THH11959.1"/>
    </source>
</evidence>
<comment type="caution">
    <text evidence="2">The sequence shown here is derived from an EMBL/GenBank/DDBJ whole genome shotgun (WGS) entry which is preliminary data.</text>
</comment>
<evidence type="ECO:0000256" key="1">
    <source>
        <dbReference type="SAM" id="MobiDB-lite"/>
    </source>
</evidence>
<protein>
    <submittedName>
        <fullName evidence="2">Uncharacterized protein</fullName>
    </submittedName>
</protein>
<feature type="compositionally biased region" description="Basic and acidic residues" evidence="1">
    <location>
        <begin position="52"/>
        <end position="62"/>
    </location>
</feature>
<reference evidence="2 3" key="1">
    <citation type="submission" date="2019-02" db="EMBL/GenBank/DDBJ databases">
        <title>Genome sequencing of the rare red list fungi Bondarzewia mesenterica.</title>
        <authorList>
            <person name="Buettner E."/>
            <person name="Kellner H."/>
        </authorList>
    </citation>
    <scope>NUCLEOTIDE SEQUENCE [LARGE SCALE GENOMIC DNA]</scope>
    <source>
        <strain evidence="2 3">DSM 108281</strain>
    </source>
</reference>